<organism evidence="2 3">
    <name type="scientific">Heracleum sosnowskyi</name>
    <dbReference type="NCBI Taxonomy" id="360622"/>
    <lineage>
        <taxon>Eukaryota</taxon>
        <taxon>Viridiplantae</taxon>
        <taxon>Streptophyta</taxon>
        <taxon>Embryophyta</taxon>
        <taxon>Tracheophyta</taxon>
        <taxon>Spermatophyta</taxon>
        <taxon>Magnoliopsida</taxon>
        <taxon>eudicotyledons</taxon>
        <taxon>Gunneridae</taxon>
        <taxon>Pentapetalae</taxon>
        <taxon>asterids</taxon>
        <taxon>campanulids</taxon>
        <taxon>Apiales</taxon>
        <taxon>Apiaceae</taxon>
        <taxon>Apioideae</taxon>
        <taxon>apioid superclade</taxon>
        <taxon>Tordylieae</taxon>
        <taxon>Tordyliinae</taxon>
        <taxon>Heracleum</taxon>
    </lineage>
</organism>
<keyword evidence="3" id="KW-1185">Reference proteome</keyword>
<dbReference type="GO" id="GO:0000938">
    <property type="term" value="C:GARP complex"/>
    <property type="evidence" value="ECO:0007669"/>
    <property type="project" value="TreeGrafter"/>
</dbReference>
<dbReference type="InterPro" id="IPR048361">
    <property type="entry name" value="Vps52_C"/>
</dbReference>
<dbReference type="GO" id="GO:0032456">
    <property type="term" value="P:endocytic recycling"/>
    <property type="evidence" value="ECO:0007669"/>
    <property type="project" value="TreeGrafter"/>
</dbReference>
<dbReference type="InterPro" id="IPR007258">
    <property type="entry name" value="Vps52"/>
</dbReference>
<evidence type="ECO:0000259" key="1">
    <source>
        <dbReference type="Pfam" id="PF20655"/>
    </source>
</evidence>
<reference evidence="2" key="2">
    <citation type="submission" date="2023-05" db="EMBL/GenBank/DDBJ databases">
        <authorList>
            <person name="Schelkunov M.I."/>
        </authorList>
    </citation>
    <scope>NUCLEOTIDE SEQUENCE</scope>
    <source>
        <strain evidence="2">Hsosn_3</strain>
        <tissue evidence="2">Leaf</tissue>
    </source>
</reference>
<dbReference type="AlphaFoldDB" id="A0AAD8HSG2"/>
<dbReference type="GO" id="GO:0019905">
    <property type="term" value="F:syntaxin binding"/>
    <property type="evidence" value="ECO:0007669"/>
    <property type="project" value="TreeGrafter"/>
</dbReference>
<dbReference type="PANTHER" id="PTHR14190:SF7">
    <property type="entry name" value="VACUOLAR PROTEIN SORTING-ASSOCIATED PROTEIN 52 HOMOLOG"/>
    <property type="match status" value="1"/>
</dbReference>
<dbReference type="Pfam" id="PF20655">
    <property type="entry name" value="Vps52_C"/>
    <property type="match status" value="1"/>
</dbReference>
<proteinExistence type="predicted"/>
<evidence type="ECO:0000313" key="3">
    <source>
        <dbReference type="Proteomes" id="UP001237642"/>
    </source>
</evidence>
<dbReference type="Proteomes" id="UP001237642">
    <property type="component" value="Unassembled WGS sequence"/>
</dbReference>
<dbReference type="GO" id="GO:0005829">
    <property type="term" value="C:cytosol"/>
    <property type="evidence" value="ECO:0007669"/>
    <property type="project" value="GOC"/>
</dbReference>
<dbReference type="GO" id="GO:0006896">
    <property type="term" value="P:Golgi to vacuole transport"/>
    <property type="evidence" value="ECO:0007669"/>
    <property type="project" value="TreeGrafter"/>
</dbReference>
<comment type="caution">
    <text evidence="2">The sequence shown here is derived from an EMBL/GenBank/DDBJ whole genome shotgun (WGS) entry which is preliminary data.</text>
</comment>
<gene>
    <name evidence="2" type="ORF">POM88_037714</name>
</gene>
<dbReference type="EMBL" id="JAUIZM010000008">
    <property type="protein sequence ID" value="KAK1371622.1"/>
    <property type="molecule type" value="Genomic_DNA"/>
</dbReference>
<evidence type="ECO:0000313" key="2">
    <source>
        <dbReference type="EMBL" id="KAK1371622.1"/>
    </source>
</evidence>
<name>A0AAD8HSG2_9APIA</name>
<dbReference type="GO" id="GO:0042147">
    <property type="term" value="P:retrograde transport, endosome to Golgi"/>
    <property type="evidence" value="ECO:0007669"/>
    <property type="project" value="TreeGrafter"/>
</dbReference>
<dbReference type="PANTHER" id="PTHR14190">
    <property type="entry name" value="SUPPRESSOR OF ACTIN MUTATIONS 2/VACUOLAR PROTEIN SORTING 52"/>
    <property type="match status" value="1"/>
</dbReference>
<protein>
    <recommendedName>
        <fullName evidence="1">Vps52 C-terminal domain-containing protein</fullName>
    </recommendedName>
</protein>
<reference evidence="2" key="1">
    <citation type="submission" date="2023-02" db="EMBL/GenBank/DDBJ databases">
        <title>Genome of toxic invasive species Heracleum sosnowskyi carries increased number of genes despite the absence of recent whole-genome duplications.</title>
        <authorList>
            <person name="Schelkunov M."/>
            <person name="Shtratnikova V."/>
            <person name="Makarenko M."/>
            <person name="Klepikova A."/>
            <person name="Omelchenko D."/>
            <person name="Novikova G."/>
            <person name="Obukhova E."/>
            <person name="Bogdanov V."/>
            <person name="Penin A."/>
            <person name="Logacheva M."/>
        </authorList>
    </citation>
    <scope>NUCLEOTIDE SEQUENCE</scope>
    <source>
        <strain evidence="2">Hsosn_3</strain>
        <tissue evidence="2">Leaf</tissue>
    </source>
</reference>
<sequence>MWVCSADRHHVVGTQNVGPVAWSVEIDHLLMPMATMHCIYASLVNIGNHITIPSTPEANVKSLWEDDVHPHYVMRRYAEFTASLIHLNVEYGDGQLELNMERLRMAGC</sequence>
<feature type="domain" description="Vps52 C-terminal" evidence="1">
    <location>
        <begin position="52"/>
        <end position="106"/>
    </location>
</feature>
<accession>A0AAD8HSG2</accession>